<name>A0AAD5DTR3_9CHLO</name>
<dbReference type="AlphaFoldDB" id="A0AAD5DTR3"/>
<proteinExistence type="inferred from homology"/>
<evidence type="ECO:0000259" key="2">
    <source>
        <dbReference type="PROSITE" id="PS50800"/>
    </source>
</evidence>
<dbReference type="PROSITE" id="PS50800">
    <property type="entry name" value="SAP"/>
    <property type="match status" value="1"/>
</dbReference>
<keyword evidence="4" id="KW-1185">Reference proteome</keyword>
<dbReference type="SUPFAM" id="SSF68906">
    <property type="entry name" value="SAP domain"/>
    <property type="match status" value="1"/>
</dbReference>
<dbReference type="GO" id="GO:0006508">
    <property type="term" value="P:proteolysis"/>
    <property type="evidence" value="ECO:0007669"/>
    <property type="project" value="InterPro"/>
</dbReference>
<dbReference type="PANTHER" id="PTHR48104">
    <property type="entry name" value="METACASPASE-4"/>
    <property type="match status" value="1"/>
</dbReference>
<dbReference type="SMART" id="SM00513">
    <property type="entry name" value="SAP"/>
    <property type="match status" value="1"/>
</dbReference>
<dbReference type="GO" id="GO:0005737">
    <property type="term" value="C:cytoplasm"/>
    <property type="evidence" value="ECO:0007669"/>
    <property type="project" value="TreeGrafter"/>
</dbReference>
<dbReference type="InterPro" id="IPR011600">
    <property type="entry name" value="Pept_C14_caspase"/>
</dbReference>
<evidence type="ECO:0000313" key="4">
    <source>
        <dbReference type="Proteomes" id="UP001205105"/>
    </source>
</evidence>
<organism evidence="3 4">
    <name type="scientific">Chlorella ohadii</name>
    <dbReference type="NCBI Taxonomy" id="2649997"/>
    <lineage>
        <taxon>Eukaryota</taxon>
        <taxon>Viridiplantae</taxon>
        <taxon>Chlorophyta</taxon>
        <taxon>core chlorophytes</taxon>
        <taxon>Trebouxiophyceae</taxon>
        <taxon>Chlorellales</taxon>
        <taxon>Chlorellaceae</taxon>
        <taxon>Chlorella clade</taxon>
        <taxon>Chlorella</taxon>
    </lineage>
</organism>
<dbReference type="Pfam" id="PF00656">
    <property type="entry name" value="Peptidase_C14"/>
    <property type="match status" value="1"/>
</dbReference>
<dbReference type="Gene3D" id="3.40.50.12660">
    <property type="match status" value="1"/>
</dbReference>
<comment type="caution">
    <text evidence="3">The sequence shown here is derived from an EMBL/GenBank/DDBJ whole genome shotgun (WGS) entry which is preliminary data.</text>
</comment>
<dbReference type="EMBL" id="JADXDR010000056">
    <property type="protein sequence ID" value="KAI7842116.1"/>
    <property type="molecule type" value="Genomic_DNA"/>
</dbReference>
<comment type="similarity">
    <text evidence="1">Belongs to the peptidase C14B family.</text>
</comment>
<dbReference type="InterPro" id="IPR003034">
    <property type="entry name" value="SAP_dom"/>
</dbReference>
<feature type="domain" description="SAP" evidence="2">
    <location>
        <begin position="73"/>
        <end position="107"/>
    </location>
</feature>
<sequence>MHPAKLRCLLDAPPSTPTTASKFRVLYDDNSKDAVHSLSETAVCIQQDAGTDDEYELPPGFGLEEIEMVVAQVGDWTKKELQDYCKEHGLQLAGNKYELFHRVTDYMLDHAQEQAHAAGGEALDENGRAHGITTGGQHLRIAGGQPAYSMPRAGGPRKRALIIGCSYKWHHGADRRPDRPLPPAYSAQHPQGVEWLMQDLQPGDSLFFYFSGHGGQEREKTGEEPRGYNQTICPIDYKLQGQIKDSRIHQMLVHPLPMGVTLHALIDACYSGTVMNLPYNALLKKGYFSGWEEEYKGQSWKQATAGGLAVQFSAARHDQFAKEMDHQKNGKTARNGAATYAFVQAIQRHRGVWGFEILYAELLQAMYDELQQSRFNHQEPTLSSSTALNLVSSRTKLRL</sequence>
<dbReference type="GO" id="GO:0004197">
    <property type="term" value="F:cysteine-type endopeptidase activity"/>
    <property type="evidence" value="ECO:0007669"/>
    <property type="project" value="InterPro"/>
</dbReference>
<dbReference type="InterPro" id="IPR050452">
    <property type="entry name" value="Metacaspase"/>
</dbReference>
<gene>
    <name evidence="3" type="ORF">COHA_004309</name>
</gene>
<dbReference type="PANTHER" id="PTHR48104:SF30">
    <property type="entry name" value="METACASPASE-1"/>
    <property type="match status" value="1"/>
</dbReference>
<evidence type="ECO:0000256" key="1">
    <source>
        <dbReference type="ARBA" id="ARBA00009005"/>
    </source>
</evidence>
<reference evidence="3" key="1">
    <citation type="submission" date="2020-11" db="EMBL/GenBank/DDBJ databases">
        <title>Chlorella ohadii genome sequencing and assembly.</title>
        <authorList>
            <person name="Murik O."/>
            <person name="Treves H."/>
            <person name="Kedem I."/>
            <person name="Shotland Y."/>
            <person name="Kaplan A."/>
        </authorList>
    </citation>
    <scope>NUCLEOTIDE SEQUENCE</scope>
    <source>
        <strain evidence="3">1</strain>
    </source>
</reference>
<evidence type="ECO:0000313" key="3">
    <source>
        <dbReference type="EMBL" id="KAI7842116.1"/>
    </source>
</evidence>
<dbReference type="Proteomes" id="UP001205105">
    <property type="component" value="Unassembled WGS sequence"/>
</dbReference>
<accession>A0AAD5DTR3</accession>
<dbReference type="Pfam" id="PF18953">
    <property type="entry name" value="SAP_new25"/>
    <property type="match status" value="1"/>
</dbReference>
<dbReference type="InterPro" id="IPR036361">
    <property type="entry name" value="SAP_dom_sf"/>
</dbReference>
<protein>
    <recommendedName>
        <fullName evidence="2">SAP domain-containing protein</fullName>
    </recommendedName>
</protein>